<reference evidence="1 2" key="1">
    <citation type="submission" date="2020-10" db="EMBL/GenBank/DDBJ databases">
        <title>ChiBAC.</title>
        <authorList>
            <person name="Zenner C."/>
            <person name="Hitch T.C.A."/>
            <person name="Clavel T."/>
        </authorList>
    </citation>
    <scope>NUCLEOTIDE SEQUENCE [LARGE SCALE GENOMIC DNA]</scope>
    <source>
        <strain evidence="1 2">DSM 108991</strain>
    </source>
</reference>
<accession>A0ABR9RKE5</accession>
<keyword evidence="2" id="KW-1185">Reference proteome</keyword>
<gene>
    <name evidence="1" type="ORF">INF30_09230</name>
</gene>
<dbReference type="Proteomes" id="UP000758652">
    <property type="component" value="Unassembled WGS sequence"/>
</dbReference>
<evidence type="ECO:0000313" key="1">
    <source>
        <dbReference type="EMBL" id="MBE5063446.1"/>
    </source>
</evidence>
<proteinExistence type="predicted"/>
<evidence type="ECO:0008006" key="3">
    <source>
        <dbReference type="Google" id="ProtNLM"/>
    </source>
</evidence>
<protein>
    <recommendedName>
        <fullName evidence="3">Recombinase</fullName>
    </recommendedName>
</protein>
<evidence type="ECO:0000313" key="2">
    <source>
        <dbReference type="Proteomes" id="UP000758652"/>
    </source>
</evidence>
<name>A0ABR9RKE5_9FIRM</name>
<comment type="caution">
    <text evidence="1">The sequence shown here is derived from an EMBL/GenBank/DDBJ whole genome shotgun (WGS) entry which is preliminary data.</text>
</comment>
<dbReference type="EMBL" id="JADCKL010000006">
    <property type="protein sequence ID" value="MBE5063446.1"/>
    <property type="molecule type" value="Genomic_DNA"/>
</dbReference>
<dbReference type="RefSeq" id="WP_226394991.1">
    <property type="nucleotide sequence ID" value="NZ_JADCKL010000006.1"/>
</dbReference>
<organism evidence="1 2">
    <name type="scientific">Claveliimonas monacensis</name>
    <dbReference type="NCBI Taxonomy" id="2779351"/>
    <lineage>
        <taxon>Bacteria</taxon>
        <taxon>Bacillati</taxon>
        <taxon>Bacillota</taxon>
        <taxon>Clostridia</taxon>
        <taxon>Lachnospirales</taxon>
        <taxon>Lachnospiraceae</taxon>
        <taxon>Claveliimonas</taxon>
    </lineage>
</organism>
<sequence length="134" mass="15975">MEYEYTLEEFEKKCDEIRSTNQELFRLFEADMRGLSEKTIRRHLENADFYINGYLLLHEPLTMEKGLNSVSIFLDDYYMRKCAGTEGTRKEMAASIKKFYRCMKDHGKISEEDFAILCDDIREITSERNPAWEE</sequence>